<dbReference type="Proteomes" id="UP000245680">
    <property type="component" value="Unassembled WGS sequence"/>
</dbReference>
<evidence type="ECO:0008006" key="3">
    <source>
        <dbReference type="Google" id="ProtNLM"/>
    </source>
</evidence>
<reference evidence="1 2" key="1">
    <citation type="submission" date="2018-05" db="EMBL/GenBank/DDBJ databases">
        <title>Rhodobacteraceae gen. nov., sp. nov. isolated from sea water.</title>
        <authorList>
            <person name="Ren Y."/>
        </authorList>
    </citation>
    <scope>NUCLEOTIDE SEQUENCE [LARGE SCALE GENOMIC DNA]</scope>
    <source>
        <strain evidence="1 2">TG-679</strain>
    </source>
</reference>
<keyword evidence="2" id="KW-1185">Reference proteome</keyword>
<protein>
    <recommendedName>
        <fullName evidence="3">RapA2 cadherin-like domain-containing protein</fullName>
    </recommendedName>
</protein>
<accession>A0A2V2LJK9</accession>
<name>A0A2V2LJK9_9RHOB</name>
<dbReference type="EMBL" id="QGKU01000022">
    <property type="protein sequence ID" value="PWR03674.1"/>
    <property type="molecule type" value="Genomic_DNA"/>
</dbReference>
<feature type="non-terminal residue" evidence="1">
    <location>
        <position position="367"/>
    </location>
</feature>
<evidence type="ECO:0000313" key="1">
    <source>
        <dbReference type="EMBL" id="PWR03674.1"/>
    </source>
</evidence>
<proteinExistence type="predicted"/>
<sequence length="367" mass="37127">MTDFTVPVFVAPEQDYIDARDLGFLGATVPLQSADTATFTSSDGTLSVTDQVITASGSLGGTPLVIDQIEFRTINFGGTSVDVAVIFPASSAEVLIAPVDTTTDTLTGGSLALGSYSVGSALGESTFAYPTGGGGSAPVGVADSYSTAFDTALTVPSPVGVLANDTDADGDTPTAAIDTPPANGTVTLNADGSFTYTPTAGFSGTDSFTYIATDDDGSSAPTQVSIEVGASTPPASVRLVTYPVSDGDLNAALSGLQPGGPELPIGSDTRIAEIDSADSILSVGDTVTTQNDPDNPGTLQDAVIAEIEFRTLTLGGTDYEVAILRFDPETENLVVPLDLAADETTDTVLPAGTYDFGGPLAETTFTL</sequence>
<dbReference type="Pfam" id="PF17963">
    <property type="entry name" value="Big_9"/>
    <property type="match status" value="1"/>
</dbReference>
<gene>
    <name evidence="1" type="ORF">DKT77_05285</name>
</gene>
<dbReference type="Gene3D" id="2.60.40.3440">
    <property type="match status" value="1"/>
</dbReference>
<dbReference type="AlphaFoldDB" id="A0A2V2LJK9"/>
<dbReference type="RefSeq" id="WP_238547701.1">
    <property type="nucleotide sequence ID" value="NZ_QGKU01000022.1"/>
</dbReference>
<comment type="caution">
    <text evidence="1">The sequence shown here is derived from an EMBL/GenBank/DDBJ whole genome shotgun (WGS) entry which is preliminary data.</text>
</comment>
<evidence type="ECO:0000313" key="2">
    <source>
        <dbReference type="Proteomes" id="UP000245680"/>
    </source>
</evidence>
<organism evidence="1 2">
    <name type="scientific">Meridianimarinicoccus roseus</name>
    <dbReference type="NCBI Taxonomy" id="2072018"/>
    <lineage>
        <taxon>Bacteria</taxon>
        <taxon>Pseudomonadati</taxon>
        <taxon>Pseudomonadota</taxon>
        <taxon>Alphaproteobacteria</taxon>
        <taxon>Rhodobacterales</taxon>
        <taxon>Paracoccaceae</taxon>
        <taxon>Meridianimarinicoccus</taxon>
    </lineage>
</organism>